<evidence type="ECO:0000259" key="2">
    <source>
        <dbReference type="Pfam" id="PF00857"/>
    </source>
</evidence>
<evidence type="ECO:0000256" key="1">
    <source>
        <dbReference type="ARBA" id="ARBA00022801"/>
    </source>
</evidence>
<dbReference type="AlphaFoldDB" id="A0A455SVL7"/>
<accession>A0A455SVL7</accession>
<dbReference type="GO" id="GO:0016787">
    <property type="term" value="F:hydrolase activity"/>
    <property type="evidence" value="ECO:0007669"/>
    <property type="project" value="UniProtKB-KW"/>
</dbReference>
<protein>
    <submittedName>
        <fullName evidence="3">Isochorismatase</fullName>
    </submittedName>
</protein>
<proteinExistence type="predicted"/>
<dbReference type="Pfam" id="PF00857">
    <property type="entry name" value="Isochorismatase"/>
    <property type="match status" value="1"/>
</dbReference>
<dbReference type="InterPro" id="IPR050272">
    <property type="entry name" value="Isochorismatase-like_hydrls"/>
</dbReference>
<dbReference type="CDD" id="cd01014">
    <property type="entry name" value="nicotinamidase_related"/>
    <property type="match status" value="1"/>
</dbReference>
<dbReference type="InterPro" id="IPR000868">
    <property type="entry name" value="Isochorismatase-like_dom"/>
</dbReference>
<evidence type="ECO:0000313" key="3">
    <source>
        <dbReference type="EMBL" id="BBH89184.1"/>
    </source>
</evidence>
<feature type="domain" description="Isochorismatase-like" evidence="2">
    <location>
        <begin position="16"/>
        <end position="153"/>
    </location>
</feature>
<dbReference type="PANTHER" id="PTHR43540">
    <property type="entry name" value="PEROXYUREIDOACRYLATE/UREIDOACRYLATE AMIDOHYDROLASE-RELATED"/>
    <property type="match status" value="1"/>
</dbReference>
<dbReference type="SUPFAM" id="SSF52499">
    <property type="entry name" value="Isochorismatase-like hydrolases"/>
    <property type="match status" value="1"/>
</dbReference>
<reference evidence="3" key="1">
    <citation type="submission" date="2018-12" db="EMBL/GenBank/DDBJ databases">
        <title>Novel natural products biosynthetic potential of the class Ktedonobacteria.</title>
        <authorList>
            <person name="Zheng Y."/>
            <person name="Saitou A."/>
            <person name="Wang C.M."/>
            <person name="Toyoda A."/>
            <person name="Minakuchi Y."/>
            <person name="Sekiguchi Y."/>
            <person name="Ueda K."/>
            <person name="Takano H."/>
            <person name="Sakai Y."/>
            <person name="Yokota A."/>
            <person name="Yabe S."/>
        </authorList>
    </citation>
    <scope>NUCLEOTIDE SEQUENCE</scope>
    <source>
        <strain evidence="3">COM3</strain>
    </source>
</reference>
<dbReference type="Gene3D" id="3.40.50.850">
    <property type="entry name" value="Isochorismatase-like"/>
    <property type="match status" value="1"/>
</dbReference>
<dbReference type="PANTHER" id="PTHR43540:SF14">
    <property type="entry name" value="ISOCHORISMATASE"/>
    <property type="match status" value="1"/>
</dbReference>
<dbReference type="EMBL" id="AP019376">
    <property type="protein sequence ID" value="BBH89184.1"/>
    <property type="molecule type" value="Genomic_DNA"/>
</dbReference>
<organism evidence="3">
    <name type="scientific">Thermosporothrix sp. COM3</name>
    <dbReference type="NCBI Taxonomy" id="2490863"/>
    <lineage>
        <taxon>Bacteria</taxon>
        <taxon>Bacillati</taxon>
        <taxon>Chloroflexota</taxon>
        <taxon>Ktedonobacteria</taxon>
        <taxon>Ktedonobacterales</taxon>
        <taxon>Thermosporotrichaceae</taxon>
        <taxon>Thermosporothrix</taxon>
    </lineage>
</organism>
<gene>
    <name evidence="3" type="ORF">KTC_39350</name>
</gene>
<name>A0A455SVL7_9CHLR</name>
<sequence>MLQQFGKGVQAMKDHTALLIIDMQVGLLEGAYQPEQTLNTIRTLLDKAHAKQLPVLYVQHDGPAGDPLEPDTPGWHLHPAIAPAPEEPVIRKQACDAFYETELEAELQKRHITHLIVTGGQTEYCVDSTTRSATAHHYDVTLVSDAHTTSDSSSFSAEQIIRHHNELLNWFQTGEYRVRVVPAHEIQF</sequence>
<keyword evidence="1" id="KW-0378">Hydrolase</keyword>
<dbReference type="InterPro" id="IPR036380">
    <property type="entry name" value="Isochorismatase-like_sf"/>
</dbReference>